<organism evidence="10">
    <name type="scientific">marine sediment metagenome</name>
    <dbReference type="NCBI Taxonomy" id="412755"/>
    <lineage>
        <taxon>unclassified sequences</taxon>
        <taxon>metagenomes</taxon>
        <taxon>ecological metagenomes</taxon>
    </lineage>
</organism>
<proteinExistence type="inferred from homology"/>
<keyword evidence="5" id="KW-0548">Nucleotidyltransferase</keyword>
<dbReference type="GO" id="GO:1990077">
    <property type="term" value="C:primosome complex"/>
    <property type="evidence" value="ECO:0007669"/>
    <property type="project" value="UniProtKB-KW"/>
</dbReference>
<comment type="similarity">
    <text evidence="1">Belongs to the eukaryotic-type primase small subunit family.</text>
</comment>
<evidence type="ECO:0000256" key="8">
    <source>
        <dbReference type="ARBA" id="ARBA00022842"/>
    </source>
</evidence>
<keyword evidence="6" id="KW-0235">DNA replication</keyword>
<dbReference type="SUPFAM" id="SSF56747">
    <property type="entry name" value="Prim-pol domain"/>
    <property type="match status" value="1"/>
</dbReference>
<dbReference type="PANTHER" id="PTHR10536">
    <property type="entry name" value="DNA PRIMASE SMALL SUBUNIT"/>
    <property type="match status" value="1"/>
</dbReference>
<evidence type="ECO:0000256" key="9">
    <source>
        <dbReference type="ARBA" id="ARBA00023163"/>
    </source>
</evidence>
<keyword evidence="3" id="KW-0639">Primosome</keyword>
<evidence type="ECO:0000256" key="1">
    <source>
        <dbReference type="ARBA" id="ARBA00009762"/>
    </source>
</evidence>
<dbReference type="InterPro" id="IPR002755">
    <property type="entry name" value="DNA_primase_S"/>
</dbReference>
<evidence type="ECO:0000256" key="3">
    <source>
        <dbReference type="ARBA" id="ARBA00022515"/>
    </source>
</evidence>
<dbReference type="Gene3D" id="3.90.920.10">
    <property type="entry name" value="DNA primase, PRIM domain"/>
    <property type="match status" value="1"/>
</dbReference>
<dbReference type="GO" id="GO:0006269">
    <property type="term" value="P:DNA replication, synthesis of primer"/>
    <property type="evidence" value="ECO:0007669"/>
    <property type="project" value="UniProtKB-KW"/>
</dbReference>
<keyword evidence="9" id="KW-0804">Transcription</keyword>
<gene>
    <name evidence="10" type="ORF">S01H1_09232</name>
</gene>
<keyword evidence="2" id="KW-0240">DNA-directed RNA polymerase</keyword>
<comment type="caution">
    <text evidence="10">The sequence shown here is derived from an EMBL/GenBank/DDBJ whole genome shotgun (WGS) entry which is preliminary data.</text>
</comment>
<sequence length="369" mass="41528">GGRSMFRHIGFNDTLRLRGYLMDRAPAHTYFSAAYYRDPEAAMAQKGWLGADLVFDIDADHLDLPCHVSHDRWTCKTCGSEGAGHPPERCQECEKASFVEESWLCERCLSAAKYEAQKLLDILIQDFGYNPSEEISVNFSGNRGYHVHVRSPYAKGLDQLARREVVDYILGIGIQAEFQGLIGRRAGSSQTTRQGGWRGRSIRALYDFIANITQDDVKGLKLGRNASKNLMEHRDEILAAIMDRHPGRIARYIDSKSLDKLLVVAAKEQASHIDTVVTTDLRRLIRLPNTLHGKTGWLAQNVPLDDLADYNPLSRAMAFTEGTEKVYIRRAPEIVIGGETYGPFEEESQELPLAVAMFLLCRRAARVER</sequence>
<keyword evidence="4" id="KW-0808">Transferase</keyword>
<dbReference type="GO" id="GO:0046872">
    <property type="term" value="F:metal ion binding"/>
    <property type="evidence" value="ECO:0007669"/>
    <property type="project" value="UniProtKB-KW"/>
</dbReference>
<dbReference type="Pfam" id="PF01896">
    <property type="entry name" value="DNA_primase_S"/>
    <property type="match status" value="1"/>
</dbReference>
<dbReference type="AlphaFoldDB" id="X0U243"/>
<accession>X0U243</accession>
<name>X0U243_9ZZZZ</name>
<dbReference type="GO" id="GO:0003899">
    <property type="term" value="F:DNA-directed RNA polymerase activity"/>
    <property type="evidence" value="ECO:0007669"/>
    <property type="project" value="InterPro"/>
</dbReference>
<evidence type="ECO:0000256" key="5">
    <source>
        <dbReference type="ARBA" id="ARBA00022695"/>
    </source>
</evidence>
<feature type="non-terminal residue" evidence="10">
    <location>
        <position position="1"/>
    </location>
</feature>
<evidence type="ECO:0000313" key="10">
    <source>
        <dbReference type="EMBL" id="GAF82515.1"/>
    </source>
</evidence>
<evidence type="ECO:0008006" key="11">
    <source>
        <dbReference type="Google" id="ProtNLM"/>
    </source>
</evidence>
<evidence type="ECO:0000256" key="4">
    <source>
        <dbReference type="ARBA" id="ARBA00022679"/>
    </source>
</evidence>
<dbReference type="EMBL" id="BARS01004717">
    <property type="protein sequence ID" value="GAF82515.1"/>
    <property type="molecule type" value="Genomic_DNA"/>
</dbReference>
<evidence type="ECO:0000256" key="7">
    <source>
        <dbReference type="ARBA" id="ARBA00022723"/>
    </source>
</evidence>
<keyword evidence="8" id="KW-0460">Magnesium</keyword>
<evidence type="ECO:0000256" key="6">
    <source>
        <dbReference type="ARBA" id="ARBA00022705"/>
    </source>
</evidence>
<dbReference type="GO" id="GO:0000428">
    <property type="term" value="C:DNA-directed RNA polymerase complex"/>
    <property type="evidence" value="ECO:0007669"/>
    <property type="project" value="UniProtKB-KW"/>
</dbReference>
<protein>
    <recommendedName>
        <fullName evidence="11">DNA primase small subunit PriS</fullName>
    </recommendedName>
</protein>
<dbReference type="InterPro" id="IPR023639">
    <property type="entry name" value="DNA_primase_ssu_PriS"/>
</dbReference>
<dbReference type="HAMAP" id="MF_00700">
    <property type="entry name" value="DNA_primase_sml_arc"/>
    <property type="match status" value="1"/>
</dbReference>
<keyword evidence="7" id="KW-0479">Metal-binding</keyword>
<evidence type="ECO:0000256" key="2">
    <source>
        <dbReference type="ARBA" id="ARBA00022478"/>
    </source>
</evidence>
<reference evidence="10" key="1">
    <citation type="journal article" date="2014" name="Front. Microbiol.">
        <title>High frequency of phylogenetically diverse reductive dehalogenase-homologous genes in deep subseafloor sedimentary metagenomes.</title>
        <authorList>
            <person name="Kawai M."/>
            <person name="Futagami T."/>
            <person name="Toyoda A."/>
            <person name="Takaki Y."/>
            <person name="Nishi S."/>
            <person name="Hori S."/>
            <person name="Arai W."/>
            <person name="Tsubouchi T."/>
            <person name="Morono Y."/>
            <person name="Uchiyama I."/>
            <person name="Ito T."/>
            <person name="Fujiyama A."/>
            <person name="Inagaki F."/>
            <person name="Takami H."/>
        </authorList>
    </citation>
    <scope>NUCLEOTIDE SEQUENCE</scope>
    <source>
        <strain evidence="10">Expedition CK06-06</strain>
    </source>
</reference>